<gene>
    <name evidence="1" type="ORF">PBLR_11532</name>
</gene>
<proteinExistence type="predicted"/>
<organism evidence="1 2">
    <name type="scientific">Paenibacillus alvei</name>
    <name type="common">Bacillus alvei</name>
    <dbReference type="NCBI Taxonomy" id="44250"/>
    <lineage>
        <taxon>Bacteria</taxon>
        <taxon>Bacillati</taxon>
        <taxon>Bacillota</taxon>
        <taxon>Bacilli</taxon>
        <taxon>Bacillales</taxon>
        <taxon>Paenibacillaceae</taxon>
        <taxon>Paenibacillus</taxon>
    </lineage>
</organism>
<dbReference type="AlphaFoldDB" id="A0A383R824"/>
<reference evidence="2" key="1">
    <citation type="submission" date="2018-08" db="EMBL/GenBank/DDBJ databases">
        <authorList>
            <person name="Chevrot R."/>
        </authorList>
    </citation>
    <scope>NUCLEOTIDE SEQUENCE [LARGE SCALE GENOMIC DNA]</scope>
</reference>
<protein>
    <submittedName>
        <fullName evidence="1">Uncharacterized protein</fullName>
    </submittedName>
</protein>
<accession>A0A383R824</accession>
<sequence length="238" mass="26365">MIVTICKRSCINEEDRFSSLSLSLFVTLSASIVSANPSESQTQPVQAQVTQAQVSAQTDSKKIYVNGVEVEIIGLKGSLALDESSEYYKESIRNISGLISGTNNDQSTVLWDPDQGSSERYTPVYNKDYERKVYDDITRAAKYAVGVVAGWAAAVYSSDVATSLAIGGFITGVADMIFETTAPSYTETFIIKAWSAYYNRSIYKVVTYEYDDKYRQHLTKVKLTGPLDLVNKNQFRAV</sequence>
<dbReference type="EMBL" id="LS992241">
    <property type="protein sequence ID" value="SYX83110.1"/>
    <property type="molecule type" value="Genomic_DNA"/>
</dbReference>
<evidence type="ECO:0000313" key="1">
    <source>
        <dbReference type="EMBL" id="SYX83110.1"/>
    </source>
</evidence>
<dbReference type="Proteomes" id="UP000304148">
    <property type="component" value="Chromosome"/>
</dbReference>
<evidence type="ECO:0000313" key="2">
    <source>
        <dbReference type="Proteomes" id="UP000304148"/>
    </source>
</evidence>
<name>A0A383R824_PAEAL</name>